<evidence type="ECO:0000313" key="3">
    <source>
        <dbReference type="Proteomes" id="UP000290932"/>
    </source>
</evidence>
<name>A0A498H3R7_9EURY</name>
<feature type="transmembrane region" description="Helical" evidence="1">
    <location>
        <begin position="351"/>
        <end position="374"/>
    </location>
</feature>
<comment type="caution">
    <text evidence="2">The sequence shown here is derived from an EMBL/GenBank/DDBJ whole genome shotgun (WGS) entry which is preliminary data.</text>
</comment>
<dbReference type="EMBL" id="LHQS01000001">
    <property type="protein sequence ID" value="RXE56865.1"/>
    <property type="molecule type" value="Genomic_DNA"/>
</dbReference>
<evidence type="ECO:0000256" key="1">
    <source>
        <dbReference type="SAM" id="Phobius"/>
    </source>
</evidence>
<keyword evidence="1" id="KW-1133">Transmembrane helix</keyword>
<dbReference type="Gene3D" id="2.60.40.10">
    <property type="entry name" value="Immunoglobulins"/>
    <property type="match status" value="1"/>
</dbReference>
<dbReference type="AlphaFoldDB" id="A0A498H3R7"/>
<dbReference type="PANTHER" id="PTHR35902:SF6">
    <property type="entry name" value="CONSERVED WITHIN P. AEROPHILUM"/>
    <property type="match status" value="1"/>
</dbReference>
<gene>
    <name evidence="2" type="ORF">ABH15_01545</name>
</gene>
<reference evidence="2 3" key="1">
    <citation type="journal article" date="2015" name="Int. J. Syst. Evol. Microbiol.">
        <title>Methanoculleus taiwanensis sp. nov., a methanogen isolated from deep marine sediment at the deformation front area near Taiwan.</title>
        <authorList>
            <person name="Weng C.Y."/>
            <person name="Chen S.C."/>
            <person name="Lai M.C."/>
            <person name="Wu S.Y."/>
            <person name="Lin S."/>
            <person name="Yang T.F."/>
            <person name="Chen P.C."/>
        </authorList>
    </citation>
    <scope>NUCLEOTIDE SEQUENCE [LARGE SCALE GENOMIC DNA]</scope>
    <source>
        <strain evidence="2 3">CYW4</strain>
    </source>
</reference>
<dbReference type="PANTHER" id="PTHR35902">
    <property type="entry name" value="S-LAYER DOMAIN-LIKE PROTEIN-RELATED"/>
    <property type="match status" value="1"/>
</dbReference>
<organism evidence="2 3">
    <name type="scientific">Methanoculleus taiwanensis</name>
    <dbReference type="NCBI Taxonomy" id="1550565"/>
    <lineage>
        <taxon>Archaea</taxon>
        <taxon>Methanobacteriati</taxon>
        <taxon>Methanobacteriota</taxon>
        <taxon>Stenosarchaea group</taxon>
        <taxon>Methanomicrobia</taxon>
        <taxon>Methanomicrobiales</taxon>
        <taxon>Methanomicrobiaceae</taxon>
        <taxon>Methanoculleus</taxon>
    </lineage>
</organism>
<dbReference type="OrthoDB" id="65070at2157"/>
<proteinExistence type="predicted"/>
<protein>
    <submittedName>
        <fullName evidence="2">Uncharacterized protein</fullName>
    </submittedName>
</protein>
<dbReference type="RefSeq" id="WP_128692605.1">
    <property type="nucleotide sequence ID" value="NZ_LHQS01000001.1"/>
</dbReference>
<evidence type="ECO:0000313" key="2">
    <source>
        <dbReference type="EMBL" id="RXE56865.1"/>
    </source>
</evidence>
<keyword evidence="1" id="KW-0472">Membrane</keyword>
<dbReference type="Proteomes" id="UP000290932">
    <property type="component" value="Unassembled WGS sequence"/>
</dbReference>
<keyword evidence="1" id="KW-0812">Transmembrane</keyword>
<sequence length="377" mass="39763">MKLSHIFIIAVLLAAGFLIPAASAGTADVTVTSYQTDPASLMRWDSGTLTVTVMNNGAESVAIRSARLYGDEIQVLSDAYSSVGDIGAGTTKEFTFTVRANAPDATYYPKFVIDFRDGGSLRYPIPVRVENTGLAVAVAAKPSAFAEGREADVTLTIGNPRSARVTGVTVVPEGDGFTSTPSSAFVGTLESDQAARVIFNVTPSEPTDIAFRVIYRNGVNTHETMLTLPVAFTSDKRSADPVLTNIEVEPVAGGYRVTGDVTNAGLESARSVIITSGEPATPIDPFRVYVVGTLDSDDFSSFEVTFRTETGAVEIPLVIEYRDGDGNVYTEQAMVNIGTTTVLPQQQSEGLPGAAIAVLALVAVGIAGAVIYSWRRA</sequence>
<accession>A0A498H3R7</accession>
<keyword evidence="3" id="KW-1185">Reference proteome</keyword>
<dbReference type="InterPro" id="IPR013783">
    <property type="entry name" value="Ig-like_fold"/>
</dbReference>